<evidence type="ECO:0000313" key="3">
    <source>
        <dbReference type="Proteomes" id="UP001214441"/>
    </source>
</evidence>
<dbReference type="InterPro" id="IPR029069">
    <property type="entry name" value="HotDog_dom_sf"/>
</dbReference>
<dbReference type="RefSeq" id="WP_274039785.1">
    <property type="nucleotide sequence ID" value="NZ_JANCPR020000001.1"/>
</dbReference>
<reference evidence="2 3" key="1">
    <citation type="submission" date="2023-05" db="EMBL/GenBank/DDBJ databases">
        <title>Streptantibioticus silvisoli sp. nov., acidotolerant actinomycetes 1 from pine litter.</title>
        <authorList>
            <person name="Swiecimska M."/>
            <person name="Golinska P."/>
            <person name="Sangal V."/>
            <person name="Wachnowicz B."/>
            <person name="Goodfellow M."/>
        </authorList>
    </citation>
    <scope>NUCLEOTIDE SEQUENCE [LARGE SCALE GENOMIC DNA]</scope>
    <source>
        <strain evidence="2 3">DSM 42109</strain>
    </source>
</reference>
<name>A0ABT6ZNB2_9ACTN</name>
<proteinExistence type="predicted"/>
<feature type="domain" description="Fluoroacetyl-CoA-specific thioesterase-like" evidence="1">
    <location>
        <begin position="32"/>
        <end position="125"/>
    </location>
</feature>
<dbReference type="Pfam" id="PF22636">
    <property type="entry name" value="FlK"/>
    <property type="match status" value="1"/>
</dbReference>
<accession>A0ABT6ZNB2</accession>
<comment type="caution">
    <text evidence="2">The sequence shown here is derived from an EMBL/GenBank/DDBJ whole genome shotgun (WGS) entry which is preliminary data.</text>
</comment>
<dbReference type="SUPFAM" id="SSF54637">
    <property type="entry name" value="Thioesterase/thiol ester dehydrase-isomerase"/>
    <property type="match status" value="1"/>
</dbReference>
<dbReference type="CDD" id="cd03440">
    <property type="entry name" value="hot_dog"/>
    <property type="match status" value="1"/>
</dbReference>
<protein>
    <submittedName>
        <fullName evidence="2">Thioesterase family protein</fullName>
    </submittedName>
</protein>
<dbReference type="PANTHER" id="PTHR36934">
    <property type="entry name" value="BLR0278 PROTEIN"/>
    <property type="match status" value="1"/>
</dbReference>
<evidence type="ECO:0000259" key="1">
    <source>
        <dbReference type="Pfam" id="PF22636"/>
    </source>
</evidence>
<dbReference type="Proteomes" id="UP001214441">
    <property type="component" value="Unassembled WGS sequence"/>
</dbReference>
<dbReference type="PIRSF" id="PIRSF014972">
    <property type="entry name" value="FlK"/>
    <property type="match status" value="1"/>
</dbReference>
<organism evidence="2 3">
    <name type="scientific">Streptomyces iconiensis</name>
    <dbReference type="NCBI Taxonomy" id="1384038"/>
    <lineage>
        <taxon>Bacteria</taxon>
        <taxon>Bacillati</taxon>
        <taxon>Actinomycetota</taxon>
        <taxon>Actinomycetes</taxon>
        <taxon>Kitasatosporales</taxon>
        <taxon>Streptomycetaceae</taxon>
        <taxon>Streptomyces</taxon>
    </lineage>
</organism>
<dbReference type="InterPro" id="IPR025540">
    <property type="entry name" value="FlK"/>
</dbReference>
<dbReference type="EMBL" id="JANCPR020000001">
    <property type="protein sequence ID" value="MDJ1130540.1"/>
    <property type="molecule type" value="Genomic_DNA"/>
</dbReference>
<sequence length="154" mass="17152">MRDGLLVDEEFTHRYLVPQNKTVRHLYAESQEFSTFPEVFATGFMVGLMEWACVRAMAPFLEPGEGSVGTAIRVTHTAATPPGLTIQVTVRLLERQGKALTWNVTAHDGVDEIGAGTHERMVIDVDRFNKRVEKKRLQALATQKAQEAQDAAEV</sequence>
<dbReference type="Gene3D" id="3.10.129.10">
    <property type="entry name" value="Hotdog Thioesterase"/>
    <property type="match status" value="1"/>
</dbReference>
<keyword evidence="3" id="KW-1185">Reference proteome</keyword>
<dbReference type="PANTHER" id="PTHR36934:SF1">
    <property type="entry name" value="THIOESTERASE DOMAIN-CONTAINING PROTEIN"/>
    <property type="match status" value="1"/>
</dbReference>
<gene>
    <name evidence="2" type="ORF">NMN56_000950</name>
</gene>
<dbReference type="InterPro" id="IPR054485">
    <property type="entry name" value="FlK-like_dom"/>
</dbReference>
<evidence type="ECO:0000313" key="2">
    <source>
        <dbReference type="EMBL" id="MDJ1130540.1"/>
    </source>
</evidence>